<dbReference type="InterPro" id="IPR029000">
    <property type="entry name" value="Cyclophilin-like_dom_sf"/>
</dbReference>
<sequence length="319" mass="34052">MSDFSAEGVRVIQAGPLAMIEDGGRVGVRHLGVTQSGAADWVSLYWANWLLGNAPDSAALEIVVGGGLTLEIERATRLALVGADLDARLDDAPLVPGTSFAVREGQRLVFRQPRDGLRGYLAFPGGLEAPEVLGSRSTTPREQLGGLHGDGRPLKAGDRLVWLGHPIDERSIPTGLLPPMPRPGCRLALVPGAQIAEFTGTSLYAAFNAVWRVDDRADRMGVRLRGPRLQCRLGSMISEGIPLGAVQVPPDGQPIVLLNDRQTIGGYPRLGALTPLAAARLAQCLPGQEVRLVAVSRERAVADYRWVMRNFSDGGPASR</sequence>
<dbReference type="SMART" id="SM00797">
    <property type="entry name" value="AHS2"/>
    <property type="match status" value="1"/>
</dbReference>
<keyword evidence="1" id="KW-0547">Nucleotide-binding</keyword>
<feature type="domain" description="Carboxyltransferase" evidence="4">
    <location>
        <begin position="30"/>
        <end position="311"/>
    </location>
</feature>
<dbReference type="Gene3D" id="2.40.100.10">
    <property type="entry name" value="Cyclophilin-like"/>
    <property type="match status" value="1"/>
</dbReference>
<evidence type="ECO:0000313" key="6">
    <source>
        <dbReference type="Proteomes" id="UP000252405"/>
    </source>
</evidence>
<evidence type="ECO:0000313" key="5">
    <source>
        <dbReference type="EMBL" id="RCV86698.1"/>
    </source>
</evidence>
<dbReference type="GO" id="GO:0016787">
    <property type="term" value="F:hydrolase activity"/>
    <property type="evidence" value="ECO:0007669"/>
    <property type="project" value="UniProtKB-KW"/>
</dbReference>
<dbReference type="EMBL" id="QPII01000021">
    <property type="protein sequence ID" value="RCV86698.1"/>
    <property type="molecule type" value="Genomic_DNA"/>
</dbReference>
<reference evidence="5 6" key="1">
    <citation type="submission" date="2018-07" db="EMBL/GenBank/DDBJ databases">
        <title>Halomonas montanilacus sp. nov., isolated from Lake Pengyan on Tibetan Plateau.</title>
        <authorList>
            <person name="Lu H."/>
            <person name="Xing P."/>
            <person name="Wu Q."/>
        </authorList>
    </citation>
    <scope>NUCLEOTIDE SEQUENCE [LARGE SCALE GENOMIC DNA]</scope>
    <source>
        <strain evidence="5 6">PYC7W</strain>
    </source>
</reference>
<dbReference type="NCBIfam" id="TIGR00724">
    <property type="entry name" value="urea_amlyse_rel"/>
    <property type="match status" value="1"/>
</dbReference>
<accession>A0A368TQ44</accession>
<dbReference type="OrthoDB" id="9768696at2"/>
<comment type="caution">
    <text evidence="5">The sequence shown here is derived from an EMBL/GenBank/DDBJ whole genome shotgun (WGS) entry which is preliminary data.</text>
</comment>
<dbReference type="Proteomes" id="UP000252405">
    <property type="component" value="Unassembled WGS sequence"/>
</dbReference>
<dbReference type="Pfam" id="PF02626">
    <property type="entry name" value="CT_A_B"/>
    <property type="match status" value="1"/>
</dbReference>
<dbReference type="GO" id="GO:0005524">
    <property type="term" value="F:ATP binding"/>
    <property type="evidence" value="ECO:0007669"/>
    <property type="project" value="UniProtKB-KW"/>
</dbReference>
<proteinExistence type="predicted"/>
<evidence type="ECO:0000256" key="3">
    <source>
        <dbReference type="ARBA" id="ARBA00022840"/>
    </source>
</evidence>
<organism evidence="5 6">
    <name type="scientific">Billgrantia montanilacus</name>
    <dbReference type="NCBI Taxonomy" id="2282305"/>
    <lineage>
        <taxon>Bacteria</taxon>
        <taxon>Pseudomonadati</taxon>
        <taxon>Pseudomonadota</taxon>
        <taxon>Gammaproteobacteria</taxon>
        <taxon>Oceanospirillales</taxon>
        <taxon>Halomonadaceae</taxon>
        <taxon>Billgrantia</taxon>
    </lineage>
</organism>
<dbReference type="PANTHER" id="PTHR43309">
    <property type="entry name" value="5-OXOPROLINASE SUBUNIT C"/>
    <property type="match status" value="1"/>
</dbReference>
<keyword evidence="3" id="KW-0067">ATP-binding</keyword>
<dbReference type="InterPro" id="IPR052708">
    <property type="entry name" value="PxpC"/>
</dbReference>
<dbReference type="InterPro" id="IPR003778">
    <property type="entry name" value="CT_A_B"/>
</dbReference>
<evidence type="ECO:0000259" key="4">
    <source>
        <dbReference type="SMART" id="SM00797"/>
    </source>
</evidence>
<name>A0A368TQ44_9GAMM</name>
<dbReference type="PANTHER" id="PTHR43309:SF4">
    <property type="entry name" value="CARBOXYLTRANSFERASE DOMAIN-CONTAINING PROTEIN"/>
    <property type="match status" value="1"/>
</dbReference>
<evidence type="ECO:0000256" key="2">
    <source>
        <dbReference type="ARBA" id="ARBA00022801"/>
    </source>
</evidence>
<gene>
    <name evidence="5" type="ORF">DU505_19605</name>
</gene>
<protein>
    <submittedName>
        <fullName evidence="5">Allophanate hydrolase subunit 2 family protein</fullName>
    </submittedName>
</protein>
<dbReference type="RefSeq" id="WP_114480661.1">
    <property type="nucleotide sequence ID" value="NZ_QPII01000021.1"/>
</dbReference>
<dbReference type="AlphaFoldDB" id="A0A368TQ44"/>
<keyword evidence="6" id="KW-1185">Reference proteome</keyword>
<keyword evidence="2 5" id="KW-0378">Hydrolase</keyword>
<evidence type="ECO:0000256" key="1">
    <source>
        <dbReference type="ARBA" id="ARBA00022741"/>
    </source>
</evidence>